<name>A0A183BRU9_GLOPA</name>
<dbReference type="PROSITE" id="PS00108">
    <property type="entry name" value="PROTEIN_KINASE_ST"/>
    <property type="match status" value="1"/>
</dbReference>
<evidence type="ECO:0000259" key="8">
    <source>
        <dbReference type="PROSITE" id="PS50011"/>
    </source>
</evidence>
<dbReference type="FunFam" id="1.10.510.10:FF:000210">
    <property type="entry name" value="Non-specific serine/threonine protein kinase"/>
    <property type="match status" value="1"/>
</dbReference>
<keyword evidence="10" id="KW-1185">Reference proteome</keyword>
<feature type="domain" description="Protein kinase" evidence="8">
    <location>
        <begin position="307"/>
        <end position="560"/>
    </location>
</feature>
<evidence type="ECO:0000256" key="7">
    <source>
        <dbReference type="SAM" id="MobiDB-lite"/>
    </source>
</evidence>
<feature type="domain" description="AGC-kinase C-terminal" evidence="9">
    <location>
        <begin position="561"/>
        <end position="612"/>
    </location>
</feature>
<dbReference type="Pfam" id="PF00069">
    <property type="entry name" value="Pkinase"/>
    <property type="match status" value="1"/>
</dbReference>
<organism evidence="10 11">
    <name type="scientific">Globodera pallida</name>
    <name type="common">Potato cyst nematode worm</name>
    <name type="synonym">Heterodera pallida</name>
    <dbReference type="NCBI Taxonomy" id="36090"/>
    <lineage>
        <taxon>Eukaryota</taxon>
        <taxon>Metazoa</taxon>
        <taxon>Ecdysozoa</taxon>
        <taxon>Nematoda</taxon>
        <taxon>Chromadorea</taxon>
        <taxon>Rhabditida</taxon>
        <taxon>Tylenchina</taxon>
        <taxon>Tylenchomorpha</taxon>
        <taxon>Tylenchoidea</taxon>
        <taxon>Heteroderidae</taxon>
        <taxon>Heteroderinae</taxon>
        <taxon>Globodera</taxon>
    </lineage>
</organism>
<dbReference type="Proteomes" id="UP000050741">
    <property type="component" value="Unassembled WGS sequence"/>
</dbReference>
<dbReference type="GO" id="GO:0005524">
    <property type="term" value="F:ATP binding"/>
    <property type="evidence" value="ECO:0007669"/>
    <property type="project" value="UniProtKB-UniRule"/>
</dbReference>
<evidence type="ECO:0000256" key="5">
    <source>
        <dbReference type="ARBA" id="ARBA00022840"/>
    </source>
</evidence>
<dbReference type="GO" id="GO:0005952">
    <property type="term" value="C:cAMP-dependent protein kinase complex"/>
    <property type="evidence" value="ECO:0007669"/>
    <property type="project" value="TreeGrafter"/>
</dbReference>
<evidence type="ECO:0000256" key="2">
    <source>
        <dbReference type="ARBA" id="ARBA00022679"/>
    </source>
</evidence>
<dbReference type="InterPro" id="IPR011009">
    <property type="entry name" value="Kinase-like_dom_sf"/>
</dbReference>
<evidence type="ECO:0000256" key="4">
    <source>
        <dbReference type="ARBA" id="ARBA00022777"/>
    </source>
</evidence>
<reference evidence="10" key="1">
    <citation type="submission" date="2013-12" db="EMBL/GenBank/DDBJ databases">
        <authorList>
            <person name="Aslett M."/>
        </authorList>
    </citation>
    <scope>NUCLEOTIDE SEQUENCE [LARGE SCALE GENOMIC DNA]</scope>
    <source>
        <strain evidence="10">Lindley</strain>
    </source>
</reference>
<dbReference type="GO" id="GO:0004691">
    <property type="term" value="F:cAMP-dependent protein kinase activity"/>
    <property type="evidence" value="ECO:0007669"/>
    <property type="project" value="TreeGrafter"/>
</dbReference>
<keyword evidence="4" id="KW-0418">Kinase</keyword>
<dbReference type="InterPro" id="IPR008271">
    <property type="entry name" value="Ser/Thr_kinase_AS"/>
</dbReference>
<keyword evidence="3 6" id="KW-0547">Nucleotide-binding</keyword>
<keyword evidence="2" id="KW-0808">Transferase</keyword>
<feature type="compositionally biased region" description="Acidic residues" evidence="7">
    <location>
        <begin position="107"/>
        <end position="148"/>
    </location>
</feature>
<dbReference type="InterPro" id="IPR017441">
    <property type="entry name" value="Protein_kinase_ATP_BS"/>
</dbReference>
<dbReference type="PROSITE" id="PS50011">
    <property type="entry name" value="PROTEIN_KINASE_DOM"/>
    <property type="match status" value="1"/>
</dbReference>
<reference evidence="11" key="3">
    <citation type="submission" date="2016-06" db="UniProtKB">
        <authorList>
            <consortium name="WormBaseParasite"/>
        </authorList>
    </citation>
    <scope>IDENTIFICATION</scope>
</reference>
<evidence type="ECO:0000256" key="1">
    <source>
        <dbReference type="ARBA" id="ARBA00022527"/>
    </source>
</evidence>
<evidence type="ECO:0000259" key="9">
    <source>
        <dbReference type="PROSITE" id="PS51285"/>
    </source>
</evidence>
<protein>
    <submittedName>
        <fullName evidence="11">cAMP-dependent protein kinase catalytic subunit</fullName>
    </submittedName>
</protein>
<dbReference type="Gene3D" id="1.10.510.10">
    <property type="entry name" value="Transferase(Phosphotransferase) domain 1"/>
    <property type="match status" value="1"/>
</dbReference>
<evidence type="ECO:0000313" key="10">
    <source>
        <dbReference type="Proteomes" id="UP000050741"/>
    </source>
</evidence>
<dbReference type="PROSITE" id="PS00107">
    <property type="entry name" value="PROTEIN_KINASE_ATP"/>
    <property type="match status" value="1"/>
</dbReference>
<dbReference type="PROSITE" id="PS51285">
    <property type="entry name" value="AGC_KINASE_CTER"/>
    <property type="match status" value="1"/>
</dbReference>
<feature type="region of interest" description="Disordered" evidence="7">
    <location>
        <begin position="106"/>
        <end position="172"/>
    </location>
</feature>
<dbReference type="PANTHER" id="PTHR24353">
    <property type="entry name" value="CYCLIC NUCLEOTIDE-DEPENDENT PROTEIN KINASE"/>
    <property type="match status" value="1"/>
</dbReference>
<proteinExistence type="predicted"/>
<evidence type="ECO:0000256" key="6">
    <source>
        <dbReference type="PROSITE-ProRule" id="PRU10141"/>
    </source>
</evidence>
<evidence type="ECO:0000313" key="11">
    <source>
        <dbReference type="WBParaSite" id="GPLIN_000333500"/>
    </source>
</evidence>
<dbReference type="SUPFAM" id="SSF56112">
    <property type="entry name" value="Protein kinase-like (PK-like)"/>
    <property type="match status" value="1"/>
</dbReference>
<sequence>MVDLSINYCVDLKSVCNTIRGGSLDRMAVTTASNSSSTSTEFADHKQHSGQSDVTMVLQPSPQNERNDTMDEEALETTNFVYRPSCPPVIPTAAFDTLSEGDRADVYDEEGEQPEEEEEEEEEEDDDEDEYEYVDEEEEEEEQEENDEVQQPGAISATINEDEDGEVKVVVELPPKKRTSIRRKKYSASRSPAPERVDGAQAELDAEVEISEVIALHYYRNPSVFVRNPSVLMRPQVLGRGVEGTHYAYSNGTRRHHPQPLLYVHQPSVMEDDEQPQLGDAPPPPSPRDDIAAHEDAEEYKMMKRWLDPLVTIGTGAFGRVQLCQHRRTGKYYALKSMYMPTIIERKQVEHVHQEKRILQNLAHPFIVRLWDTAKDRANLYMVMEFLPGGELFAYFRALRKFSSTVVKFYSAEIILALEYLHSKQIAYRDLKPENLMVSIHGHIKLTDFGFAKVIQNKSYTLCGTPSYLAPEVFERIGHNQCVDYWALGVLIYELMAGDQPFWGKCPEDVYEHIQETKENGLRFPRRTFSPNAKEIIQGLLCIDPKQRLGCDQLKQHPWFSQYEWTELYNRNYKPPFMPTIYHDGDTGNFDSYQEDIVGLELLQRLVKCSFYCRIADFILCASLSQQTFGELKLSVLAMFSYRLALRWAFYKEKDGGGADLEFLSLCAAELLTLLRANLRVDAQLEEEMRNCDKNLIFSFLRCYSSGAQSKHTAQFDMSDTSFLLRDLTAPIAVSDLECLGDLSQLMAKAWPLRRDMRFLRRFAWIFAHCPMISYHHLLGPLLAGLQSCSGVESDYLSCSPESITSADVKIFFVRLSCYLKLASCDVVLPWIFHRGPNVQQQQFWNCVNALLDTRHESESLPALLTITNALEQIRIVDDYLSTWRPSSRDVSHLMETMQILETLAELSKNDDEKQMFYWTAKRCATAAKAAVAGIHFPTVAEEAELGNREKALFPPLNCSFELIDESNVLEKIELFFARELGRQTTRDNESFVIQPEEETNKTEVPETRATQHFDSVQADKDTTELQPSKTAAAAAAAIENDFLSKELEDINSLLTRITLHNRSLVKLFAQGPPD</sequence>
<dbReference type="Gene3D" id="3.30.200.20">
    <property type="entry name" value="Phosphorylase Kinase, domain 1"/>
    <property type="match status" value="1"/>
</dbReference>
<feature type="region of interest" description="Disordered" evidence="7">
    <location>
        <begin position="180"/>
        <end position="199"/>
    </location>
</feature>
<keyword evidence="5 6" id="KW-0067">ATP-binding</keyword>
<keyword evidence="1" id="KW-0723">Serine/threonine-protein kinase</keyword>
<feature type="region of interest" description="Disordered" evidence="7">
    <location>
        <begin position="272"/>
        <end position="291"/>
    </location>
</feature>
<accession>A0A183BRU9</accession>
<dbReference type="PANTHER" id="PTHR24353:SF37">
    <property type="entry name" value="CAMP-DEPENDENT PROTEIN KINASE CATALYTIC SUBUNIT PRKX"/>
    <property type="match status" value="1"/>
</dbReference>
<reference evidence="10" key="2">
    <citation type="submission" date="2014-05" db="EMBL/GenBank/DDBJ databases">
        <title>The genome and life-stage specific transcriptomes of Globodera pallida elucidate key aspects of plant parasitism by a cyst nematode.</title>
        <authorList>
            <person name="Cotton J.A."/>
            <person name="Lilley C.J."/>
            <person name="Jones L.M."/>
            <person name="Kikuchi T."/>
            <person name="Reid A.J."/>
            <person name="Thorpe P."/>
            <person name="Tsai I.J."/>
            <person name="Beasley H."/>
            <person name="Blok V."/>
            <person name="Cock P.J.A."/>
            <person name="Van den Akker S.E."/>
            <person name="Holroyd N."/>
            <person name="Hunt M."/>
            <person name="Mantelin S."/>
            <person name="Naghra H."/>
            <person name="Pain A."/>
            <person name="Palomares-Rius J.E."/>
            <person name="Zarowiecki M."/>
            <person name="Berriman M."/>
            <person name="Jones J.T."/>
            <person name="Urwin P.E."/>
        </authorList>
    </citation>
    <scope>NUCLEOTIDE SEQUENCE [LARGE SCALE GENOMIC DNA]</scope>
    <source>
        <strain evidence="10">Lindley</strain>
    </source>
</reference>
<feature type="binding site" evidence="6">
    <location>
        <position position="336"/>
    </location>
    <ligand>
        <name>ATP</name>
        <dbReference type="ChEBI" id="CHEBI:30616"/>
    </ligand>
</feature>
<dbReference type="SMART" id="SM00220">
    <property type="entry name" value="S_TKc"/>
    <property type="match status" value="1"/>
</dbReference>
<dbReference type="GO" id="GO:0005829">
    <property type="term" value="C:cytosol"/>
    <property type="evidence" value="ECO:0007669"/>
    <property type="project" value="TreeGrafter"/>
</dbReference>
<evidence type="ECO:0000256" key="3">
    <source>
        <dbReference type="ARBA" id="ARBA00022741"/>
    </source>
</evidence>
<dbReference type="InterPro" id="IPR000961">
    <property type="entry name" value="AGC-kinase_C"/>
</dbReference>
<dbReference type="AlphaFoldDB" id="A0A183BRU9"/>
<dbReference type="WBParaSite" id="GPLIN_000333500">
    <property type="protein sequence ID" value="GPLIN_000333500"/>
    <property type="gene ID" value="GPLIN_000333500"/>
</dbReference>
<dbReference type="InterPro" id="IPR000719">
    <property type="entry name" value="Prot_kinase_dom"/>
</dbReference>